<dbReference type="EMBL" id="JBHRTQ010000010">
    <property type="protein sequence ID" value="MFC3174949.1"/>
    <property type="molecule type" value="Genomic_DNA"/>
</dbReference>
<keyword evidence="8" id="KW-1185">Reference proteome</keyword>
<dbReference type="Proteomes" id="UP001595604">
    <property type="component" value="Unassembled WGS sequence"/>
</dbReference>
<keyword evidence="5" id="KW-0472">Membrane</keyword>
<accession>A0ABV7IQL3</accession>
<feature type="transmembrane region" description="Helical" evidence="5">
    <location>
        <begin position="12"/>
        <end position="31"/>
    </location>
</feature>
<dbReference type="Gene3D" id="3.40.30.10">
    <property type="entry name" value="Glutaredoxin"/>
    <property type="match status" value="1"/>
</dbReference>
<keyword evidence="1" id="KW-0732">Signal</keyword>
<evidence type="ECO:0000256" key="3">
    <source>
        <dbReference type="ARBA" id="ARBA00023157"/>
    </source>
</evidence>
<dbReference type="PANTHER" id="PTHR13887">
    <property type="entry name" value="GLUTATHIONE S-TRANSFERASE KAPPA"/>
    <property type="match status" value="1"/>
</dbReference>
<evidence type="ECO:0000313" key="7">
    <source>
        <dbReference type="EMBL" id="MFC3174949.1"/>
    </source>
</evidence>
<dbReference type="PANTHER" id="PTHR13887:SF14">
    <property type="entry name" value="DISULFIDE BOND FORMATION PROTEIN D"/>
    <property type="match status" value="1"/>
</dbReference>
<keyword evidence="3" id="KW-1015">Disulfide bond</keyword>
<feature type="domain" description="Thioredoxin" evidence="6">
    <location>
        <begin position="63"/>
        <end position="254"/>
    </location>
</feature>
<keyword evidence="5" id="KW-0812">Transmembrane</keyword>
<dbReference type="InterPro" id="IPR041205">
    <property type="entry name" value="ScsC_N"/>
</dbReference>
<proteinExistence type="predicted"/>
<dbReference type="InterPro" id="IPR036249">
    <property type="entry name" value="Thioredoxin-like_sf"/>
</dbReference>
<dbReference type="SUPFAM" id="SSF52833">
    <property type="entry name" value="Thioredoxin-like"/>
    <property type="match status" value="1"/>
</dbReference>
<comment type="caution">
    <text evidence="7">The sequence shown here is derived from an EMBL/GenBank/DDBJ whole genome shotgun (WGS) entry which is preliminary data.</text>
</comment>
<evidence type="ECO:0000256" key="5">
    <source>
        <dbReference type="SAM" id="Phobius"/>
    </source>
</evidence>
<keyword evidence="2" id="KW-0560">Oxidoreductase</keyword>
<evidence type="ECO:0000256" key="1">
    <source>
        <dbReference type="ARBA" id="ARBA00022729"/>
    </source>
</evidence>
<evidence type="ECO:0000313" key="8">
    <source>
        <dbReference type="Proteomes" id="UP001595604"/>
    </source>
</evidence>
<evidence type="ECO:0000259" key="6">
    <source>
        <dbReference type="PROSITE" id="PS51352"/>
    </source>
</evidence>
<evidence type="ECO:0000256" key="2">
    <source>
        <dbReference type="ARBA" id="ARBA00023002"/>
    </source>
</evidence>
<dbReference type="InterPro" id="IPR001853">
    <property type="entry name" value="DSBA-like_thioredoxin_dom"/>
</dbReference>
<dbReference type="CDD" id="cd03023">
    <property type="entry name" value="DsbA_Com1_like"/>
    <property type="match status" value="1"/>
</dbReference>
<gene>
    <name evidence="7" type="ORF">ACFOD9_11880</name>
</gene>
<evidence type="ECO:0000256" key="4">
    <source>
        <dbReference type="ARBA" id="ARBA00023284"/>
    </source>
</evidence>
<sequence>MAEPSPQRSLVRNAVLAVVILAAGAGGGWLWGSHRIGGDPAARLGQADRAAIEQVVHDYLMAHPEVLPKAMAELERRENSHQLASVRGEVERAVPGAVLGNPQGKVVLVEFTDYACGYCRKSVADVDALIAANPDLKVVVRELPILTPESTDAARMALAAAEQGKYAAFHKAMFAGGRPSAETIAAAAAAAGLDLARARATIARPETEAELARNLALAKNLGFTGTPSWAIGDSLLSGAVGVDQLAKAIAEARR</sequence>
<protein>
    <submittedName>
        <fullName evidence="7">DsbA family protein</fullName>
    </submittedName>
</protein>
<reference evidence="8" key="1">
    <citation type="journal article" date="2019" name="Int. J. Syst. Evol. Microbiol.">
        <title>The Global Catalogue of Microorganisms (GCM) 10K type strain sequencing project: providing services to taxonomists for standard genome sequencing and annotation.</title>
        <authorList>
            <consortium name="The Broad Institute Genomics Platform"/>
            <consortium name="The Broad Institute Genome Sequencing Center for Infectious Disease"/>
            <person name="Wu L."/>
            <person name="Ma J."/>
        </authorList>
    </citation>
    <scope>NUCLEOTIDE SEQUENCE [LARGE SCALE GENOMIC DNA]</scope>
    <source>
        <strain evidence="8">KCTC 42984</strain>
    </source>
</reference>
<dbReference type="InterPro" id="IPR013766">
    <property type="entry name" value="Thioredoxin_domain"/>
</dbReference>
<keyword evidence="5" id="KW-1133">Transmembrane helix</keyword>
<dbReference type="Pfam" id="PF18312">
    <property type="entry name" value="ScsC_N"/>
    <property type="match status" value="1"/>
</dbReference>
<dbReference type="RefSeq" id="WP_379510327.1">
    <property type="nucleotide sequence ID" value="NZ_JBHRTQ010000010.1"/>
</dbReference>
<organism evidence="7 8">
    <name type="scientific">Novosphingobium bradum</name>
    <dbReference type="NCBI Taxonomy" id="1737444"/>
    <lineage>
        <taxon>Bacteria</taxon>
        <taxon>Pseudomonadati</taxon>
        <taxon>Pseudomonadota</taxon>
        <taxon>Alphaproteobacteria</taxon>
        <taxon>Sphingomonadales</taxon>
        <taxon>Sphingomonadaceae</taxon>
        <taxon>Novosphingobium</taxon>
    </lineage>
</organism>
<dbReference type="PROSITE" id="PS51352">
    <property type="entry name" value="THIOREDOXIN_2"/>
    <property type="match status" value="1"/>
</dbReference>
<name>A0ABV7IQL3_9SPHN</name>
<dbReference type="Pfam" id="PF01323">
    <property type="entry name" value="DSBA"/>
    <property type="match status" value="1"/>
</dbReference>
<keyword evidence="4" id="KW-0676">Redox-active center</keyword>